<keyword evidence="4" id="KW-1185">Reference proteome</keyword>
<protein>
    <recommendedName>
        <fullName evidence="2">DUF4592 domain-containing protein</fullName>
    </recommendedName>
</protein>
<feature type="region of interest" description="Disordered" evidence="1">
    <location>
        <begin position="660"/>
        <end position="824"/>
    </location>
</feature>
<sequence length="888" mass="96782">ASGITGPVSWPTISQRETKLVIHFMGHCWLIISRAPKGIMGIRAFSHDSIFIPDTSVPEPVGSKQVFSQENVSAPIRALQLKVQHNIKLGLPSSIAAKRMEDPGVSSEDDGLPRSPPESSPLHEILATSSGSLSPTLMLIPISPSDTSLPSPTADFSSPAVFTTCLDTSAARHKLAVKPRNQRSTSKQRRHSVSLFTAGLPYCFSLMSQMGTEEAPPLALLLGGKRTSVNLGPCLSRTKWPASGELMYPLSEKEEKNEEEMREEVEEVTAAPEINVMRIAESGISSVVQIPPEVAVSSSPEATDVLDEYSSESSSLDVTEQQDTSALLNVADARTTHRSSIPTFGPETEDDVTLTEFESPEVNVAHNPQVLDIVDPMILREESSPWEADVKSTVHEVHSRSLPVDPSWASKTACLASSTLLSDASSPLCSDSEDQSGTSAVKELDDKDYVEESLPVYRVHTRMAAAPTEPFVLEACSTRQEASKHQTPSPIEPEIFSRVTLTCASEVCVRDEEMVRAVASEGIPSNEEDSEITVFKETNAKTSEDTPASQQQSLWTGSQSSFKFSITSARNRSGRRSSGKWIGDEPVGNADKLELSQKSNALPREEEEEEGKKECDLDIAVSRLSEVKAETHKPEHQLEHKPERCEKRCLEKLVEKSAPETFSSLPKLHEPSADKPFENVKAEEATEGKREEAPGLFGVKLRSTSHSLKYKESSHSEVKEVGKRQCAEVAVDSDGPVSQPKAEKEDVKKPRTVTLPSTLKDNGKTKAKSSENLAVKPPLPKKPSLQNVSPSIPAPDKPSKPVKTTTQERQKDTDKSISKSPGKTSSTLSVLFLLFSPTVDDQPTVTGNKEGRDQPSKEKLSPPASQPSWMELAKKKAKAWSDMPQIIK</sequence>
<feature type="region of interest" description="Disordered" evidence="1">
    <location>
        <begin position="423"/>
        <end position="443"/>
    </location>
</feature>
<evidence type="ECO:0000256" key="1">
    <source>
        <dbReference type="SAM" id="MobiDB-lite"/>
    </source>
</evidence>
<feature type="region of interest" description="Disordered" evidence="1">
    <location>
        <begin position="98"/>
        <end position="124"/>
    </location>
</feature>
<dbReference type="OMA" id="TCASEVC"/>
<feature type="compositionally biased region" description="Polar residues" evidence="1">
    <location>
        <begin position="545"/>
        <end position="557"/>
    </location>
</feature>
<feature type="compositionally biased region" description="Basic and acidic residues" evidence="1">
    <location>
        <begin position="849"/>
        <end position="860"/>
    </location>
</feature>
<dbReference type="PANTHER" id="PTHR47743:SF2">
    <property type="entry name" value="ACROSOMAL PROTEIN KIAA1210"/>
    <property type="match status" value="1"/>
</dbReference>
<reference evidence="4" key="1">
    <citation type="journal article" date="2006" name="Science">
        <title>Ancient noncoding elements conserved in the human genome.</title>
        <authorList>
            <person name="Venkatesh B."/>
            <person name="Kirkness E.F."/>
            <person name="Loh Y.H."/>
            <person name="Halpern A.L."/>
            <person name="Lee A.P."/>
            <person name="Johnson J."/>
            <person name="Dandona N."/>
            <person name="Viswanathan L.D."/>
            <person name="Tay A."/>
            <person name="Venter J.C."/>
            <person name="Strausberg R.L."/>
            <person name="Brenner S."/>
        </authorList>
    </citation>
    <scope>NUCLEOTIDE SEQUENCE [LARGE SCALE GENOMIC DNA]</scope>
</reference>
<proteinExistence type="predicted"/>
<organism evidence="3 4">
    <name type="scientific">Callorhinchus milii</name>
    <name type="common">Ghost shark</name>
    <dbReference type="NCBI Taxonomy" id="7868"/>
    <lineage>
        <taxon>Eukaryota</taxon>
        <taxon>Metazoa</taxon>
        <taxon>Chordata</taxon>
        <taxon>Craniata</taxon>
        <taxon>Vertebrata</taxon>
        <taxon>Chondrichthyes</taxon>
        <taxon>Holocephali</taxon>
        <taxon>Chimaeriformes</taxon>
        <taxon>Callorhinchidae</taxon>
        <taxon>Callorhinchus</taxon>
    </lineage>
</organism>
<dbReference type="InParanoid" id="A0A4W3KCZ2"/>
<dbReference type="Pfam" id="PF15262">
    <property type="entry name" value="DUF4592"/>
    <property type="match status" value="1"/>
</dbReference>
<dbReference type="Ensembl" id="ENSCMIT00000043957.1">
    <property type="protein sequence ID" value="ENSCMIP00000043335.1"/>
    <property type="gene ID" value="ENSCMIG00000017976.1"/>
</dbReference>
<feature type="region of interest" description="Disordered" evidence="1">
    <location>
        <begin position="837"/>
        <end position="870"/>
    </location>
</feature>
<accession>A0A4W3KCZ2</accession>
<reference evidence="3" key="4">
    <citation type="submission" date="2025-08" db="UniProtKB">
        <authorList>
            <consortium name="Ensembl"/>
        </authorList>
    </citation>
    <scope>IDENTIFICATION</scope>
</reference>
<reference evidence="4" key="3">
    <citation type="journal article" date="2014" name="Nature">
        <title>Elephant shark genome provides unique insights into gnathostome evolution.</title>
        <authorList>
            <consortium name="International Elephant Shark Genome Sequencing Consortium"/>
            <person name="Venkatesh B."/>
            <person name="Lee A.P."/>
            <person name="Ravi V."/>
            <person name="Maurya A.K."/>
            <person name="Lian M.M."/>
            <person name="Swann J.B."/>
            <person name="Ohta Y."/>
            <person name="Flajnik M.F."/>
            <person name="Sutoh Y."/>
            <person name="Kasahara M."/>
            <person name="Hoon S."/>
            <person name="Gangu V."/>
            <person name="Roy S.W."/>
            <person name="Irimia M."/>
            <person name="Korzh V."/>
            <person name="Kondrychyn I."/>
            <person name="Lim Z.W."/>
            <person name="Tay B.H."/>
            <person name="Tohari S."/>
            <person name="Kong K.W."/>
            <person name="Ho S."/>
            <person name="Lorente-Galdos B."/>
            <person name="Quilez J."/>
            <person name="Marques-Bonet T."/>
            <person name="Raney B.J."/>
            <person name="Ingham P.W."/>
            <person name="Tay A."/>
            <person name="Hillier L.W."/>
            <person name="Minx P."/>
            <person name="Boehm T."/>
            <person name="Wilson R.K."/>
            <person name="Brenner S."/>
            <person name="Warren W.C."/>
        </authorList>
    </citation>
    <scope>NUCLEOTIDE SEQUENCE [LARGE SCALE GENOMIC DNA]</scope>
</reference>
<dbReference type="Proteomes" id="UP000314986">
    <property type="component" value="Unassembled WGS sequence"/>
</dbReference>
<feature type="region of interest" description="Disordered" evidence="1">
    <location>
        <begin position="538"/>
        <end position="557"/>
    </location>
</feature>
<evidence type="ECO:0000259" key="2">
    <source>
        <dbReference type="Pfam" id="PF15262"/>
    </source>
</evidence>
<reference evidence="3" key="5">
    <citation type="submission" date="2025-09" db="UniProtKB">
        <authorList>
            <consortium name="Ensembl"/>
        </authorList>
    </citation>
    <scope>IDENTIFICATION</scope>
</reference>
<reference evidence="4" key="2">
    <citation type="journal article" date="2007" name="PLoS Biol.">
        <title>Survey sequencing and comparative analysis of the elephant shark (Callorhinchus milii) genome.</title>
        <authorList>
            <person name="Venkatesh B."/>
            <person name="Kirkness E.F."/>
            <person name="Loh Y.H."/>
            <person name="Halpern A.L."/>
            <person name="Lee A.P."/>
            <person name="Johnson J."/>
            <person name="Dandona N."/>
            <person name="Viswanathan L.D."/>
            <person name="Tay A."/>
            <person name="Venter J.C."/>
            <person name="Strausberg R.L."/>
            <person name="Brenner S."/>
        </authorList>
    </citation>
    <scope>NUCLEOTIDE SEQUENCE [LARGE SCALE GENOMIC DNA]</scope>
</reference>
<evidence type="ECO:0000313" key="3">
    <source>
        <dbReference type="Ensembl" id="ENSCMIP00000043335.1"/>
    </source>
</evidence>
<feature type="compositionally biased region" description="Basic and acidic residues" evidence="1">
    <location>
        <begin position="709"/>
        <end position="726"/>
    </location>
</feature>
<dbReference type="AlphaFoldDB" id="A0A4W3KCZ2"/>
<evidence type="ECO:0000313" key="4">
    <source>
        <dbReference type="Proteomes" id="UP000314986"/>
    </source>
</evidence>
<feature type="domain" description="DUF4592" evidence="2">
    <location>
        <begin position="85"/>
        <end position="186"/>
    </location>
</feature>
<dbReference type="PANTHER" id="PTHR47743">
    <property type="entry name" value="KIAA1210 / KIAA1211 FAMILY MEMBER"/>
    <property type="match status" value="1"/>
</dbReference>
<feature type="compositionally biased region" description="Basic and acidic residues" evidence="1">
    <location>
        <begin position="667"/>
        <end position="693"/>
    </location>
</feature>
<feature type="region of interest" description="Disordered" evidence="1">
    <location>
        <begin position="566"/>
        <end position="615"/>
    </location>
</feature>
<dbReference type="InterPro" id="IPR028030">
    <property type="entry name" value="DUF4592"/>
</dbReference>
<dbReference type="GeneTree" id="ENSGT00940000161984"/>
<dbReference type="InterPro" id="IPR026713">
    <property type="entry name" value="CRACD-like"/>
</dbReference>
<feature type="compositionally biased region" description="Basic and acidic residues" evidence="1">
    <location>
        <begin position="806"/>
        <end position="817"/>
    </location>
</feature>
<dbReference type="STRING" id="7868.ENSCMIP00000043335"/>
<name>A0A4W3KCZ2_CALMI</name>